<feature type="compositionally biased region" description="Low complexity" evidence="1">
    <location>
        <begin position="23"/>
        <end position="39"/>
    </location>
</feature>
<evidence type="ECO:0000256" key="1">
    <source>
        <dbReference type="SAM" id="MobiDB-lite"/>
    </source>
</evidence>
<evidence type="ECO:0000313" key="2">
    <source>
        <dbReference type="EMBL" id="CCD43088.1"/>
    </source>
</evidence>
<evidence type="ECO:0000313" key="3">
    <source>
        <dbReference type="Proteomes" id="UP000008177"/>
    </source>
</evidence>
<dbReference type="AlphaFoldDB" id="G2XQI3"/>
<feature type="compositionally biased region" description="Polar residues" evidence="1">
    <location>
        <begin position="13"/>
        <end position="22"/>
    </location>
</feature>
<sequence length="68" mass="7412">MDSIFSFIVKSGYSQSESIHTTSGNSQSSSSGNSNSSRSLVSSAWSSESQFDRAEADNFSLGWYDEKK</sequence>
<dbReference type="EMBL" id="FQ790252">
    <property type="protein sequence ID" value="CCD43088.1"/>
    <property type="molecule type" value="Genomic_DNA"/>
</dbReference>
<organism evidence="2 3">
    <name type="scientific">Botryotinia fuckeliana (strain T4)</name>
    <name type="common">Noble rot fungus</name>
    <name type="synonym">Botrytis cinerea</name>
    <dbReference type="NCBI Taxonomy" id="999810"/>
    <lineage>
        <taxon>Eukaryota</taxon>
        <taxon>Fungi</taxon>
        <taxon>Dikarya</taxon>
        <taxon>Ascomycota</taxon>
        <taxon>Pezizomycotina</taxon>
        <taxon>Leotiomycetes</taxon>
        <taxon>Helotiales</taxon>
        <taxon>Sclerotiniaceae</taxon>
        <taxon>Botrytis</taxon>
    </lineage>
</organism>
<accession>G2XQI3</accession>
<dbReference type="Proteomes" id="UP000008177">
    <property type="component" value="Unplaced contigs"/>
</dbReference>
<reference evidence="3" key="1">
    <citation type="journal article" date="2011" name="PLoS Genet.">
        <title>Genomic analysis of the necrotrophic fungal pathogens Sclerotinia sclerotiorum and Botrytis cinerea.</title>
        <authorList>
            <person name="Amselem J."/>
            <person name="Cuomo C.A."/>
            <person name="van Kan J.A."/>
            <person name="Viaud M."/>
            <person name="Benito E.P."/>
            <person name="Couloux A."/>
            <person name="Coutinho P.M."/>
            <person name="de Vries R.P."/>
            <person name="Dyer P.S."/>
            <person name="Fillinger S."/>
            <person name="Fournier E."/>
            <person name="Gout L."/>
            <person name="Hahn M."/>
            <person name="Kohn L."/>
            <person name="Lapalu N."/>
            <person name="Plummer K.M."/>
            <person name="Pradier J.M."/>
            <person name="Quevillon E."/>
            <person name="Sharon A."/>
            <person name="Simon A."/>
            <person name="ten Have A."/>
            <person name="Tudzynski B."/>
            <person name="Tudzynski P."/>
            <person name="Wincker P."/>
            <person name="Andrew M."/>
            <person name="Anthouard V."/>
            <person name="Beever R.E."/>
            <person name="Beffa R."/>
            <person name="Benoit I."/>
            <person name="Bouzid O."/>
            <person name="Brault B."/>
            <person name="Chen Z."/>
            <person name="Choquer M."/>
            <person name="Collemare J."/>
            <person name="Cotton P."/>
            <person name="Danchin E.G."/>
            <person name="Da Silva C."/>
            <person name="Gautier A."/>
            <person name="Giraud C."/>
            <person name="Giraud T."/>
            <person name="Gonzalez C."/>
            <person name="Grossetete S."/>
            <person name="Guldener U."/>
            <person name="Henrissat B."/>
            <person name="Howlett B.J."/>
            <person name="Kodira C."/>
            <person name="Kretschmer M."/>
            <person name="Lappartient A."/>
            <person name="Leroch M."/>
            <person name="Levis C."/>
            <person name="Mauceli E."/>
            <person name="Neuveglise C."/>
            <person name="Oeser B."/>
            <person name="Pearson M."/>
            <person name="Poulain J."/>
            <person name="Poussereau N."/>
            <person name="Quesneville H."/>
            <person name="Rascle C."/>
            <person name="Schumacher J."/>
            <person name="Segurens B."/>
            <person name="Sexton A."/>
            <person name="Silva E."/>
            <person name="Sirven C."/>
            <person name="Soanes D.M."/>
            <person name="Talbot N.J."/>
            <person name="Templeton M."/>
            <person name="Yandava C."/>
            <person name="Yarden O."/>
            <person name="Zeng Q."/>
            <person name="Rollins J.A."/>
            <person name="Lebrun M.H."/>
            <person name="Dickman M."/>
        </authorList>
    </citation>
    <scope>NUCLEOTIDE SEQUENCE [LARGE SCALE GENOMIC DNA]</scope>
    <source>
        <strain evidence="3">T4</strain>
    </source>
</reference>
<protein>
    <submittedName>
        <fullName evidence="2">Uncharacterized protein</fullName>
    </submittedName>
</protein>
<dbReference type="InParanoid" id="G2XQI3"/>
<proteinExistence type="predicted"/>
<feature type="region of interest" description="Disordered" evidence="1">
    <location>
        <begin position="13"/>
        <end position="39"/>
    </location>
</feature>
<name>G2XQI3_BOTF4</name>
<gene>
    <name evidence="2" type="ORF">BofuT4_uP069280.1</name>
</gene>
<dbReference type="HOGENOM" id="CLU_2793678_0_0_1"/>